<dbReference type="GO" id="GO:0016020">
    <property type="term" value="C:membrane"/>
    <property type="evidence" value="ECO:0007669"/>
    <property type="project" value="UniProtKB-SubCell"/>
</dbReference>
<keyword evidence="4" id="KW-1133">Transmembrane helix</keyword>
<dbReference type="EMBL" id="MU001681">
    <property type="protein sequence ID" value="KAF2457173.1"/>
    <property type="molecule type" value="Genomic_DNA"/>
</dbReference>
<dbReference type="Pfam" id="PF04930">
    <property type="entry name" value="FUN14"/>
    <property type="match status" value="1"/>
</dbReference>
<evidence type="ECO:0000256" key="4">
    <source>
        <dbReference type="ARBA" id="ARBA00022989"/>
    </source>
</evidence>
<keyword evidence="7" id="KW-1185">Reference proteome</keyword>
<organism evidence="6 7">
    <name type="scientific">Lineolata rhizophorae</name>
    <dbReference type="NCBI Taxonomy" id="578093"/>
    <lineage>
        <taxon>Eukaryota</taxon>
        <taxon>Fungi</taxon>
        <taxon>Dikarya</taxon>
        <taxon>Ascomycota</taxon>
        <taxon>Pezizomycotina</taxon>
        <taxon>Dothideomycetes</taxon>
        <taxon>Dothideomycetes incertae sedis</taxon>
        <taxon>Lineolatales</taxon>
        <taxon>Lineolataceae</taxon>
        <taxon>Lineolata</taxon>
    </lineage>
</organism>
<protein>
    <recommendedName>
        <fullName evidence="8">FUN14 family-domain-containing protein</fullName>
    </recommendedName>
</protein>
<keyword evidence="5" id="KW-0472">Membrane</keyword>
<reference evidence="6" key="1">
    <citation type="journal article" date="2020" name="Stud. Mycol.">
        <title>101 Dothideomycetes genomes: a test case for predicting lifestyles and emergence of pathogens.</title>
        <authorList>
            <person name="Haridas S."/>
            <person name="Albert R."/>
            <person name="Binder M."/>
            <person name="Bloem J."/>
            <person name="Labutti K."/>
            <person name="Salamov A."/>
            <person name="Andreopoulos B."/>
            <person name="Baker S."/>
            <person name="Barry K."/>
            <person name="Bills G."/>
            <person name="Bluhm B."/>
            <person name="Cannon C."/>
            <person name="Castanera R."/>
            <person name="Culley D."/>
            <person name="Daum C."/>
            <person name="Ezra D."/>
            <person name="Gonzalez J."/>
            <person name="Henrissat B."/>
            <person name="Kuo A."/>
            <person name="Liang C."/>
            <person name="Lipzen A."/>
            <person name="Lutzoni F."/>
            <person name="Magnuson J."/>
            <person name="Mondo S."/>
            <person name="Nolan M."/>
            <person name="Ohm R."/>
            <person name="Pangilinan J."/>
            <person name="Park H.-J."/>
            <person name="Ramirez L."/>
            <person name="Alfaro M."/>
            <person name="Sun H."/>
            <person name="Tritt A."/>
            <person name="Yoshinaga Y."/>
            <person name="Zwiers L.-H."/>
            <person name="Turgeon B."/>
            <person name="Goodwin S."/>
            <person name="Spatafora J."/>
            <person name="Crous P."/>
            <person name="Grigoriev I."/>
        </authorList>
    </citation>
    <scope>NUCLEOTIDE SEQUENCE</scope>
    <source>
        <strain evidence="6">ATCC 16933</strain>
    </source>
</reference>
<accession>A0A6A6P130</accession>
<evidence type="ECO:0000256" key="2">
    <source>
        <dbReference type="ARBA" id="ARBA00009160"/>
    </source>
</evidence>
<sequence length="158" mass="17153">MASFPFSRRLPFTLGLSTSAILAAPVLLSRRRLFLHQRCDATAPSSSANGWSYSKNAQAPVVQRGRLNPCAVRQISMGSIAGVFAGLTVSALSKPLAILIGLLVLGIQFVESRGFRVIPYERIQKYFTSMDVRSTLQDNLALKVSFGSTFLLAAFAEL</sequence>
<dbReference type="Proteomes" id="UP000799766">
    <property type="component" value="Unassembled WGS sequence"/>
</dbReference>
<name>A0A6A6P130_9PEZI</name>
<gene>
    <name evidence="6" type="ORF">BDY21DRAFT_286378</name>
</gene>
<keyword evidence="3" id="KW-0812">Transmembrane</keyword>
<proteinExistence type="inferred from homology"/>
<evidence type="ECO:0000256" key="5">
    <source>
        <dbReference type="ARBA" id="ARBA00023136"/>
    </source>
</evidence>
<evidence type="ECO:0000256" key="3">
    <source>
        <dbReference type="ARBA" id="ARBA00022692"/>
    </source>
</evidence>
<evidence type="ECO:0000256" key="1">
    <source>
        <dbReference type="ARBA" id="ARBA00004370"/>
    </source>
</evidence>
<evidence type="ECO:0008006" key="8">
    <source>
        <dbReference type="Google" id="ProtNLM"/>
    </source>
</evidence>
<dbReference type="OrthoDB" id="3990500at2759"/>
<comment type="subcellular location">
    <subcellularLocation>
        <location evidence="1">Membrane</location>
    </subcellularLocation>
</comment>
<evidence type="ECO:0000313" key="6">
    <source>
        <dbReference type="EMBL" id="KAF2457173.1"/>
    </source>
</evidence>
<evidence type="ECO:0000313" key="7">
    <source>
        <dbReference type="Proteomes" id="UP000799766"/>
    </source>
</evidence>
<dbReference type="AlphaFoldDB" id="A0A6A6P130"/>
<comment type="similarity">
    <text evidence="2">Belongs to the FUN14 family.</text>
</comment>
<dbReference type="InterPro" id="IPR007014">
    <property type="entry name" value="FUN14"/>
</dbReference>